<feature type="domain" description="HMA" evidence="12">
    <location>
        <begin position="155"/>
        <end position="222"/>
    </location>
</feature>
<protein>
    <recommendedName>
        <fullName evidence="12">HMA domain-containing protein</fullName>
    </recommendedName>
</protein>
<dbReference type="InterPro" id="IPR023214">
    <property type="entry name" value="HAD_sf"/>
</dbReference>
<dbReference type="GO" id="GO:0016887">
    <property type="term" value="F:ATP hydrolysis activity"/>
    <property type="evidence" value="ECO:0007669"/>
    <property type="project" value="InterPro"/>
</dbReference>
<dbReference type="NCBIfam" id="TIGR01494">
    <property type="entry name" value="ATPase_P-type"/>
    <property type="match status" value="1"/>
</dbReference>
<reference evidence="13 14" key="1">
    <citation type="submission" date="2016-07" db="EMBL/GenBank/DDBJ databases">
        <title>Pervasive Adenine N6-methylation of Active Genes in Fungi.</title>
        <authorList>
            <consortium name="DOE Joint Genome Institute"/>
            <person name="Mondo S.J."/>
            <person name="Dannebaum R.O."/>
            <person name="Kuo R.C."/>
            <person name="Labutti K."/>
            <person name="Haridas S."/>
            <person name="Kuo A."/>
            <person name="Salamov A."/>
            <person name="Ahrendt S.R."/>
            <person name="Lipzen A."/>
            <person name="Sullivan W."/>
            <person name="Andreopoulos W.B."/>
            <person name="Clum A."/>
            <person name="Lindquist E."/>
            <person name="Daum C."/>
            <person name="Ramamoorthy G.K."/>
            <person name="Gryganskyi A."/>
            <person name="Culley D."/>
            <person name="Magnuson J.K."/>
            <person name="James T.Y."/>
            <person name="O'Malley M.A."/>
            <person name="Stajich J.E."/>
            <person name="Spatafora J.W."/>
            <person name="Visel A."/>
            <person name="Grigoriev I.V."/>
        </authorList>
    </citation>
    <scope>NUCLEOTIDE SEQUENCE [LARGE SCALE GENOMIC DNA]</scope>
    <source>
        <strain evidence="13 14">62-1032</strain>
    </source>
</reference>
<evidence type="ECO:0000256" key="2">
    <source>
        <dbReference type="ARBA" id="ARBA00006024"/>
    </source>
</evidence>
<keyword evidence="5 10" id="KW-0547">Nucleotide-binding</keyword>
<dbReference type="SUPFAM" id="SSF81665">
    <property type="entry name" value="Calcium ATPase, transmembrane domain M"/>
    <property type="match status" value="1"/>
</dbReference>
<comment type="subcellular location">
    <subcellularLocation>
        <location evidence="1">Membrane</location>
        <topology evidence="1">Multi-pass membrane protein</topology>
    </subcellularLocation>
</comment>
<dbReference type="OrthoDB" id="432719at2759"/>
<dbReference type="InterPro" id="IPR059000">
    <property type="entry name" value="ATPase_P-type_domA"/>
</dbReference>
<dbReference type="Gene3D" id="3.40.1110.10">
    <property type="entry name" value="Calcium-transporting ATPase, cytoplasmic domain N"/>
    <property type="match status" value="1"/>
</dbReference>
<dbReference type="PROSITE" id="PS00154">
    <property type="entry name" value="ATPASE_E1_E2"/>
    <property type="match status" value="1"/>
</dbReference>
<dbReference type="GO" id="GO:0005507">
    <property type="term" value="F:copper ion binding"/>
    <property type="evidence" value="ECO:0007669"/>
    <property type="project" value="TreeGrafter"/>
</dbReference>
<dbReference type="PANTHER" id="PTHR43520">
    <property type="entry name" value="ATP7, ISOFORM B"/>
    <property type="match status" value="1"/>
</dbReference>
<dbReference type="STRING" id="106004.A0A1Y2CTR5"/>
<dbReference type="InterPro" id="IPR006121">
    <property type="entry name" value="HMA_dom"/>
</dbReference>
<keyword evidence="4 10" id="KW-0479">Metal-binding</keyword>
<dbReference type="GO" id="GO:0043682">
    <property type="term" value="F:P-type divalent copper transporter activity"/>
    <property type="evidence" value="ECO:0007669"/>
    <property type="project" value="TreeGrafter"/>
</dbReference>
<dbReference type="SUPFAM" id="SSF81653">
    <property type="entry name" value="Calcium ATPase, transduction domain A"/>
    <property type="match status" value="1"/>
</dbReference>
<feature type="transmembrane region" description="Helical" evidence="10">
    <location>
        <begin position="1157"/>
        <end position="1179"/>
    </location>
</feature>
<dbReference type="Pfam" id="PF00702">
    <property type="entry name" value="Hydrolase"/>
    <property type="match status" value="1"/>
</dbReference>
<dbReference type="InParanoid" id="A0A1Y2CTR5"/>
<dbReference type="Pfam" id="PF00122">
    <property type="entry name" value="E1-E2_ATPase"/>
    <property type="match status" value="1"/>
</dbReference>
<dbReference type="SFLD" id="SFLDF00027">
    <property type="entry name" value="p-type_atpase"/>
    <property type="match status" value="1"/>
</dbReference>
<keyword evidence="3 10" id="KW-0812">Transmembrane</keyword>
<feature type="compositionally biased region" description="Basic and acidic residues" evidence="11">
    <location>
        <begin position="99"/>
        <end position="117"/>
    </location>
</feature>
<keyword evidence="8 10" id="KW-1133">Transmembrane helix</keyword>
<evidence type="ECO:0000256" key="1">
    <source>
        <dbReference type="ARBA" id="ARBA00004141"/>
    </source>
</evidence>
<gene>
    <name evidence="13" type="ORF">BCR35DRAFT_310793</name>
</gene>
<dbReference type="InterPro" id="IPR027256">
    <property type="entry name" value="P-typ_ATPase_IB"/>
</dbReference>
<feature type="transmembrane region" description="Helical" evidence="10">
    <location>
        <begin position="508"/>
        <end position="535"/>
    </location>
</feature>
<feature type="compositionally biased region" description="Low complexity" evidence="11">
    <location>
        <begin position="620"/>
        <end position="637"/>
    </location>
</feature>
<dbReference type="PANTHER" id="PTHR43520:SF32">
    <property type="entry name" value="COPPER RESISTANCE P-TYPE ATPASE (EUROFUNG)"/>
    <property type="match status" value="1"/>
</dbReference>
<feature type="domain" description="HMA" evidence="12">
    <location>
        <begin position="239"/>
        <end position="307"/>
    </location>
</feature>
<comment type="similarity">
    <text evidence="2 10">Belongs to the cation transport ATPase (P-type) (TC 3.A.3) family. Type IB subfamily.</text>
</comment>
<feature type="region of interest" description="Disordered" evidence="11">
    <location>
        <begin position="620"/>
        <end position="642"/>
    </location>
</feature>
<dbReference type="Gene3D" id="3.40.50.1000">
    <property type="entry name" value="HAD superfamily/HAD-like"/>
    <property type="match status" value="1"/>
</dbReference>
<evidence type="ECO:0000256" key="3">
    <source>
        <dbReference type="ARBA" id="ARBA00022692"/>
    </source>
</evidence>
<evidence type="ECO:0000256" key="5">
    <source>
        <dbReference type="ARBA" id="ARBA00022741"/>
    </source>
</evidence>
<dbReference type="NCBIfam" id="TIGR01525">
    <property type="entry name" value="ATPase-IB_hvy"/>
    <property type="match status" value="1"/>
</dbReference>
<dbReference type="CDD" id="cd00371">
    <property type="entry name" value="HMA"/>
    <property type="match status" value="2"/>
</dbReference>
<evidence type="ECO:0000313" key="13">
    <source>
        <dbReference type="EMBL" id="ORY49735.1"/>
    </source>
</evidence>
<dbReference type="PROSITE" id="PS50846">
    <property type="entry name" value="HMA_2"/>
    <property type="match status" value="2"/>
</dbReference>
<feature type="transmembrane region" description="Helical" evidence="10">
    <location>
        <begin position="426"/>
        <end position="447"/>
    </location>
</feature>
<dbReference type="InterPro" id="IPR023299">
    <property type="entry name" value="ATPase_P-typ_cyto_dom_N"/>
</dbReference>
<feature type="transmembrane region" description="Helical" evidence="10">
    <location>
        <begin position="467"/>
        <end position="488"/>
    </location>
</feature>
<feature type="transmembrane region" description="Helical" evidence="10">
    <location>
        <begin position="555"/>
        <end position="574"/>
    </location>
</feature>
<evidence type="ECO:0000256" key="4">
    <source>
        <dbReference type="ARBA" id="ARBA00022723"/>
    </source>
</evidence>
<dbReference type="InterPro" id="IPR044492">
    <property type="entry name" value="P_typ_ATPase_HD_dom"/>
</dbReference>
<dbReference type="EMBL" id="MCGR01000111">
    <property type="protein sequence ID" value="ORY49735.1"/>
    <property type="molecule type" value="Genomic_DNA"/>
</dbReference>
<keyword evidence="7" id="KW-1278">Translocase</keyword>
<dbReference type="InterPro" id="IPR017969">
    <property type="entry name" value="Heavy-metal-associated_CS"/>
</dbReference>
<dbReference type="FunFam" id="3.30.70.100:FF:000001">
    <property type="entry name" value="ATPase copper transporting beta"/>
    <property type="match status" value="1"/>
</dbReference>
<dbReference type="SFLD" id="SFLDS00003">
    <property type="entry name" value="Haloacid_Dehalogenase"/>
    <property type="match status" value="1"/>
</dbReference>
<evidence type="ECO:0000256" key="11">
    <source>
        <dbReference type="SAM" id="MobiDB-lite"/>
    </source>
</evidence>
<dbReference type="InterPro" id="IPR023298">
    <property type="entry name" value="ATPase_P-typ_TM_dom_sf"/>
</dbReference>
<keyword evidence="14" id="KW-1185">Reference proteome</keyword>
<proteinExistence type="inferred from homology"/>
<organism evidence="13 14">
    <name type="scientific">Leucosporidium creatinivorum</name>
    <dbReference type="NCBI Taxonomy" id="106004"/>
    <lineage>
        <taxon>Eukaryota</taxon>
        <taxon>Fungi</taxon>
        <taxon>Dikarya</taxon>
        <taxon>Basidiomycota</taxon>
        <taxon>Pucciniomycotina</taxon>
        <taxon>Microbotryomycetes</taxon>
        <taxon>Leucosporidiales</taxon>
        <taxon>Leucosporidium</taxon>
    </lineage>
</organism>
<dbReference type="SUPFAM" id="SSF55008">
    <property type="entry name" value="HMA, heavy metal-associated domain"/>
    <property type="match status" value="3"/>
</dbReference>
<dbReference type="PRINTS" id="PR00119">
    <property type="entry name" value="CATATPASE"/>
</dbReference>
<dbReference type="InterPro" id="IPR001757">
    <property type="entry name" value="P_typ_ATPase"/>
</dbReference>
<keyword evidence="6 10" id="KW-0067">ATP-binding</keyword>
<dbReference type="AlphaFoldDB" id="A0A1Y2CTR5"/>
<dbReference type="InterPro" id="IPR036412">
    <property type="entry name" value="HAD-like_sf"/>
</dbReference>
<evidence type="ECO:0000256" key="8">
    <source>
        <dbReference type="ARBA" id="ARBA00022989"/>
    </source>
</evidence>
<evidence type="ECO:0000259" key="12">
    <source>
        <dbReference type="PROSITE" id="PS50846"/>
    </source>
</evidence>
<dbReference type="InterPro" id="IPR036163">
    <property type="entry name" value="HMA_dom_sf"/>
</dbReference>
<evidence type="ECO:0000256" key="9">
    <source>
        <dbReference type="ARBA" id="ARBA00023136"/>
    </source>
</evidence>
<name>A0A1Y2CTR5_9BASI</name>
<dbReference type="Gene3D" id="3.30.70.100">
    <property type="match status" value="4"/>
</dbReference>
<feature type="transmembrane region" description="Helical" evidence="10">
    <location>
        <begin position="787"/>
        <end position="813"/>
    </location>
</feature>
<accession>A0A1Y2CTR5</accession>
<dbReference type="PROSITE" id="PS01229">
    <property type="entry name" value="COF_2"/>
    <property type="match status" value="1"/>
</dbReference>
<feature type="transmembrane region" description="Helical" evidence="10">
    <location>
        <begin position="746"/>
        <end position="767"/>
    </location>
</feature>
<dbReference type="PROSITE" id="PS01047">
    <property type="entry name" value="HMA_1"/>
    <property type="match status" value="2"/>
</dbReference>
<evidence type="ECO:0000256" key="7">
    <source>
        <dbReference type="ARBA" id="ARBA00022967"/>
    </source>
</evidence>
<dbReference type="InterPro" id="IPR008250">
    <property type="entry name" value="ATPase_P-typ_transduc_dom_A_sf"/>
</dbReference>
<dbReference type="GO" id="GO:0005524">
    <property type="term" value="F:ATP binding"/>
    <property type="evidence" value="ECO:0007669"/>
    <property type="project" value="UniProtKB-UniRule"/>
</dbReference>
<feature type="region of interest" description="Disordered" evidence="11">
    <location>
        <begin position="78"/>
        <end position="117"/>
    </location>
</feature>
<dbReference type="GO" id="GO:0055070">
    <property type="term" value="P:copper ion homeostasis"/>
    <property type="evidence" value="ECO:0007669"/>
    <property type="project" value="TreeGrafter"/>
</dbReference>
<comment type="caution">
    <text evidence="13">The sequence shown here is derived from an EMBL/GenBank/DDBJ whole genome shotgun (WGS) entry which is preliminary data.</text>
</comment>
<evidence type="ECO:0000313" key="14">
    <source>
        <dbReference type="Proteomes" id="UP000193467"/>
    </source>
</evidence>
<dbReference type="SFLD" id="SFLDG00002">
    <property type="entry name" value="C1.7:_P-type_atpase_like"/>
    <property type="match status" value="1"/>
</dbReference>
<dbReference type="SUPFAM" id="SSF56784">
    <property type="entry name" value="HAD-like"/>
    <property type="match status" value="1"/>
</dbReference>
<keyword evidence="9 10" id="KW-0472">Membrane</keyword>
<sequence length="1225" mass="130603">MRTSIRKSRNTTSNLLITNIHCPSCVEAITLLLSSPPLSLDPNSISISILTRIVTFSHPPSLLPQIKRTLTDAGYEIAEDDSDSGHNLRPHRPSPTKWFETKAQRQRKAEQEEEAERKRYEAHRASCLACRDTSAASKGKAKECVVQLDAGVKDKRTTLVVGGMTCASCVGAVCRILSAESDERIRSAEVTLLPGRAVVLHGAELLEGSLIEMLEDGGYDAEVVESVGVATAGEGDGWVETKFVVEGMTCSSCVQSLDGILNPSATQGIRSASVTLLPSLATIIHDPRVIGTDALSEMIEDGGYGAELLSSLPLEAEEDEQSGERKVKLRVDGMFCDKCSSAINSLLSTLQVEGSLLSFTSISMANPTTTISYIPRPPTGFTLRTLRTKIAALGPFTLIPLHSASTLSTLAAASQARESRAVLTRFLITFLFAIPTFLIGIVFPSLLSSSHHLRQFFEQPVWGSASRGMVALFALSTPIQFGIGSFFYSRAWKSLRGVWRRGSWRDRLLRWGSMDTLVALGTTAGWAASVGFMAIEIRKPVMKDEMGMSMGNGEMGYFDSTIFLMLFILFGRWLEGISRKRTGDAVEALGKMKVETGLLYSVPSSTAGSDDLSIDRKESFTSSSSSLDDATASPSSSNSTEPVELDFLEVGDHLLIPSGSSVPLDSILAPTSSPSSFDESSLTGESIPVLKSPGDAIFAGSTNLGPSAVIARVTSHAGETMIDGIVQVVRDAMANKAGIERIADRITGVFVPAIVAIASITFVAWIVRGYAGGCPDEWLDKAGARDGGWAFFAVQFAVAVLVVACPCGIGLAAPTAQMVGTGIAARLGIVPYGGGEAFQNANAVNVVVFDKTGTITRGEFSVSNHHLASPAPLAPSVFFRLLELVEDTSAHPISLGLRQFCKEQTTVSDPSIDLRLVRSEEIPGRGLAAVVAVGADSTFEVLVGNELLLRERETVDSTPDRTSTLIAEWGAEGSSIVLVALRALSTSAESSSPFTLAALFAVQDTPRVESSYVVSQLESQGIAVYLCTGDNEVTARAVAKKVGIQEACVQSGVMPVGKKEFIEKLQRGGAEDRLMELRSRAGWWRRLTRRGGKGRAKVLFVGDGINDVVALTQADVGVSMGTGASVALSSSDFCILSSNLLTLLTVLSLSRSTFNKILTNFVWAASFNSILVPVAAGAFYDLGGTKLPPVWASLAMALSSVSVVLNSLLLRWTFSVPKVVRKFKA</sequence>
<evidence type="ECO:0000256" key="10">
    <source>
        <dbReference type="RuleBase" id="RU362081"/>
    </source>
</evidence>
<feature type="transmembrane region" description="Helical" evidence="10">
    <location>
        <begin position="1191"/>
        <end position="1214"/>
    </location>
</feature>
<dbReference type="Gene3D" id="2.70.150.10">
    <property type="entry name" value="Calcium-transporting ATPase, cytoplasmic transduction domain A"/>
    <property type="match status" value="1"/>
</dbReference>
<dbReference type="GO" id="GO:0016020">
    <property type="term" value="C:membrane"/>
    <property type="evidence" value="ECO:0007669"/>
    <property type="project" value="UniProtKB-SubCell"/>
</dbReference>
<dbReference type="InterPro" id="IPR018303">
    <property type="entry name" value="ATPase_P-typ_P_site"/>
</dbReference>
<evidence type="ECO:0000256" key="6">
    <source>
        <dbReference type="ARBA" id="ARBA00022840"/>
    </source>
</evidence>
<dbReference type="Proteomes" id="UP000193467">
    <property type="component" value="Unassembled WGS sequence"/>
</dbReference>